<evidence type="ECO:0000256" key="1">
    <source>
        <dbReference type="SAM" id="MobiDB-lite"/>
    </source>
</evidence>
<evidence type="ECO:0000313" key="2">
    <source>
        <dbReference type="EMBL" id="GBP24986.1"/>
    </source>
</evidence>
<evidence type="ECO:0000313" key="3">
    <source>
        <dbReference type="Proteomes" id="UP000299102"/>
    </source>
</evidence>
<gene>
    <name evidence="2" type="ORF">EVAR_94280_1</name>
</gene>
<name>A0A4C1UGA4_EUMVA</name>
<feature type="compositionally biased region" description="Polar residues" evidence="1">
    <location>
        <begin position="10"/>
        <end position="23"/>
    </location>
</feature>
<protein>
    <submittedName>
        <fullName evidence="2">Uncharacterized protein</fullName>
    </submittedName>
</protein>
<accession>A0A4C1UGA4</accession>
<organism evidence="2 3">
    <name type="scientific">Eumeta variegata</name>
    <name type="common">Bagworm moth</name>
    <name type="synonym">Eumeta japonica</name>
    <dbReference type="NCBI Taxonomy" id="151549"/>
    <lineage>
        <taxon>Eukaryota</taxon>
        <taxon>Metazoa</taxon>
        <taxon>Ecdysozoa</taxon>
        <taxon>Arthropoda</taxon>
        <taxon>Hexapoda</taxon>
        <taxon>Insecta</taxon>
        <taxon>Pterygota</taxon>
        <taxon>Neoptera</taxon>
        <taxon>Endopterygota</taxon>
        <taxon>Lepidoptera</taxon>
        <taxon>Glossata</taxon>
        <taxon>Ditrysia</taxon>
        <taxon>Tineoidea</taxon>
        <taxon>Psychidae</taxon>
        <taxon>Oiketicinae</taxon>
        <taxon>Eumeta</taxon>
    </lineage>
</organism>
<comment type="caution">
    <text evidence="2">The sequence shown here is derived from an EMBL/GenBank/DDBJ whole genome shotgun (WGS) entry which is preliminary data.</text>
</comment>
<sequence>MLVQHEKNGQETQAESVHPSTQHGPPVLPPSLAMTNPAVASFEEDIQMATLNYKRTGRTLEKGVRQCSLHCCPIDIPPLINMEATGCRLAMTGHGTLTNHVRTVVEKNRRKVPASSDHGTFPTNVLKLIRAKNAALRRANTYPTAEHGYRARAFQRRTRDEEITEYLMDNIESQCSHASPQHDIDHVQHIEKRSKT</sequence>
<feature type="region of interest" description="Disordered" evidence="1">
    <location>
        <begin position="1"/>
        <end position="33"/>
    </location>
</feature>
<reference evidence="2 3" key="1">
    <citation type="journal article" date="2019" name="Commun. Biol.">
        <title>The bagworm genome reveals a unique fibroin gene that provides high tensile strength.</title>
        <authorList>
            <person name="Kono N."/>
            <person name="Nakamura H."/>
            <person name="Ohtoshi R."/>
            <person name="Tomita M."/>
            <person name="Numata K."/>
            <person name="Arakawa K."/>
        </authorList>
    </citation>
    <scope>NUCLEOTIDE SEQUENCE [LARGE SCALE GENOMIC DNA]</scope>
</reference>
<keyword evidence="3" id="KW-1185">Reference proteome</keyword>
<dbReference type="EMBL" id="BGZK01000168">
    <property type="protein sequence ID" value="GBP24986.1"/>
    <property type="molecule type" value="Genomic_DNA"/>
</dbReference>
<proteinExistence type="predicted"/>
<dbReference type="AlphaFoldDB" id="A0A4C1UGA4"/>
<dbReference type="OrthoDB" id="416454at2759"/>
<dbReference type="Proteomes" id="UP000299102">
    <property type="component" value="Unassembled WGS sequence"/>
</dbReference>